<dbReference type="RefSeq" id="XP_062681525.1">
    <property type="nucleotide sequence ID" value="XM_062830548.1"/>
</dbReference>
<organism evidence="4 5">
    <name type="scientific">Neurospora tetraspora</name>
    <dbReference type="NCBI Taxonomy" id="94610"/>
    <lineage>
        <taxon>Eukaryota</taxon>
        <taxon>Fungi</taxon>
        <taxon>Dikarya</taxon>
        <taxon>Ascomycota</taxon>
        <taxon>Pezizomycotina</taxon>
        <taxon>Sordariomycetes</taxon>
        <taxon>Sordariomycetidae</taxon>
        <taxon>Sordariales</taxon>
        <taxon>Sordariaceae</taxon>
        <taxon>Neurospora</taxon>
    </lineage>
</organism>
<evidence type="ECO:0000256" key="1">
    <source>
        <dbReference type="SAM" id="MobiDB-lite"/>
    </source>
</evidence>
<feature type="domain" description="WD-like" evidence="3">
    <location>
        <begin position="78"/>
        <end position="180"/>
    </location>
</feature>
<keyword evidence="2" id="KW-0732">Signal</keyword>
<dbReference type="Pfam" id="PF20493">
    <property type="entry name" value="WD-like_fungi"/>
    <property type="match status" value="1"/>
</dbReference>
<comment type="caution">
    <text evidence="4">The sequence shown here is derived from an EMBL/GenBank/DDBJ whole genome shotgun (WGS) entry which is preliminary data.</text>
</comment>
<evidence type="ECO:0000259" key="3">
    <source>
        <dbReference type="Pfam" id="PF20493"/>
    </source>
</evidence>
<dbReference type="AlphaFoldDB" id="A0AAE0JEJ4"/>
<evidence type="ECO:0000313" key="4">
    <source>
        <dbReference type="EMBL" id="KAK3344912.1"/>
    </source>
</evidence>
<accession>A0AAE0JEJ4</accession>
<feature type="region of interest" description="Disordered" evidence="1">
    <location>
        <begin position="188"/>
        <end position="220"/>
    </location>
</feature>
<name>A0AAE0JEJ4_9PEZI</name>
<dbReference type="Proteomes" id="UP001278500">
    <property type="component" value="Unassembled WGS sequence"/>
</dbReference>
<protein>
    <recommendedName>
        <fullName evidence="3">WD-like domain-containing protein</fullName>
    </recommendedName>
</protein>
<keyword evidence="5" id="KW-1185">Reference proteome</keyword>
<dbReference type="GeneID" id="87867702"/>
<evidence type="ECO:0000313" key="5">
    <source>
        <dbReference type="Proteomes" id="UP001278500"/>
    </source>
</evidence>
<reference evidence="4" key="2">
    <citation type="submission" date="2023-06" db="EMBL/GenBank/DDBJ databases">
        <authorList>
            <consortium name="Lawrence Berkeley National Laboratory"/>
            <person name="Haridas S."/>
            <person name="Hensen N."/>
            <person name="Bonometti L."/>
            <person name="Westerberg I."/>
            <person name="Brannstrom I.O."/>
            <person name="Guillou S."/>
            <person name="Cros-Aarteil S."/>
            <person name="Calhoun S."/>
            <person name="Kuo A."/>
            <person name="Mondo S."/>
            <person name="Pangilinan J."/>
            <person name="Riley R."/>
            <person name="Labutti K."/>
            <person name="Andreopoulos B."/>
            <person name="Lipzen A."/>
            <person name="Chen C."/>
            <person name="Yanf M."/>
            <person name="Daum C."/>
            <person name="Ng V."/>
            <person name="Clum A."/>
            <person name="Steindorff A."/>
            <person name="Ohm R."/>
            <person name="Martin F."/>
            <person name="Silar P."/>
            <person name="Natvig D."/>
            <person name="Lalanne C."/>
            <person name="Gautier V."/>
            <person name="Ament-Velasquez S.L."/>
            <person name="Kruys A."/>
            <person name="Hutchinson M.I."/>
            <person name="Powell A.J."/>
            <person name="Barry K."/>
            <person name="Miller A.N."/>
            <person name="Grigoriev I.V."/>
            <person name="Debuchy R."/>
            <person name="Gladieux P."/>
            <person name="Thoren M.H."/>
            <person name="Johannesson H."/>
        </authorList>
    </citation>
    <scope>NUCLEOTIDE SEQUENCE</scope>
    <source>
        <strain evidence="4">CBS 560.94</strain>
    </source>
</reference>
<reference evidence="4" key="1">
    <citation type="journal article" date="2023" name="Mol. Phylogenet. Evol.">
        <title>Genome-scale phylogeny and comparative genomics of the fungal order Sordariales.</title>
        <authorList>
            <person name="Hensen N."/>
            <person name="Bonometti L."/>
            <person name="Westerberg I."/>
            <person name="Brannstrom I.O."/>
            <person name="Guillou S."/>
            <person name="Cros-Aarteil S."/>
            <person name="Calhoun S."/>
            <person name="Haridas S."/>
            <person name="Kuo A."/>
            <person name="Mondo S."/>
            <person name="Pangilinan J."/>
            <person name="Riley R."/>
            <person name="LaButti K."/>
            <person name="Andreopoulos B."/>
            <person name="Lipzen A."/>
            <person name="Chen C."/>
            <person name="Yan M."/>
            <person name="Daum C."/>
            <person name="Ng V."/>
            <person name="Clum A."/>
            <person name="Steindorff A."/>
            <person name="Ohm R.A."/>
            <person name="Martin F."/>
            <person name="Silar P."/>
            <person name="Natvig D.O."/>
            <person name="Lalanne C."/>
            <person name="Gautier V."/>
            <person name="Ament-Velasquez S.L."/>
            <person name="Kruys A."/>
            <person name="Hutchinson M.I."/>
            <person name="Powell A.J."/>
            <person name="Barry K."/>
            <person name="Miller A.N."/>
            <person name="Grigoriev I.V."/>
            <person name="Debuchy R."/>
            <person name="Gladieux P."/>
            <person name="Hiltunen Thoren M."/>
            <person name="Johannesson H."/>
        </authorList>
    </citation>
    <scope>NUCLEOTIDE SEQUENCE</scope>
    <source>
        <strain evidence="4">CBS 560.94</strain>
    </source>
</reference>
<proteinExistence type="predicted"/>
<feature type="signal peptide" evidence="2">
    <location>
        <begin position="1"/>
        <end position="20"/>
    </location>
</feature>
<gene>
    <name evidence="4" type="ORF">B0H65DRAFT_573444</name>
</gene>
<dbReference type="EMBL" id="JAUEPP010000004">
    <property type="protein sequence ID" value="KAK3344912.1"/>
    <property type="molecule type" value="Genomic_DNA"/>
</dbReference>
<sequence length="220" mass="24365">MFSLKIFVTVTTLIASYVAGAILYEDDDPDLILAGQVETQFGLVSWFKDNTPTDKSAPVDKTRDPIRRGPKLHKRCGSNTVICSGKHAADVLVCETLVRGVFPLQSEMIPEDDHRSICLEQVGKRCCINWSKNPQGAFYQDLIDAAEKQLYTCQFRGQVSAKSKDVLLGYVCVNQCMASWNHCSGPEEDSSFKDGTDKGHGSEYADHPVVEILPLPKPPR</sequence>
<evidence type="ECO:0000256" key="2">
    <source>
        <dbReference type="SAM" id="SignalP"/>
    </source>
</evidence>
<feature type="compositionally biased region" description="Basic and acidic residues" evidence="1">
    <location>
        <begin position="190"/>
        <end position="209"/>
    </location>
</feature>
<feature type="chain" id="PRO_5041916103" description="WD-like domain-containing protein" evidence="2">
    <location>
        <begin position="21"/>
        <end position="220"/>
    </location>
</feature>
<dbReference type="InterPro" id="IPR046925">
    <property type="entry name" value="WD-like_fungi"/>
</dbReference>